<sequence length="173" mass="19163">MGRLGFLRRWRVRVLRQRRDAGNRCGAPGAEAGARRRGVSRIASCPMRPGRDVAWRAIAARALCELGWDGDVEGAVTYWQRARGLIACSALDEATRPRILVFPRCRSVHTWFMSAPIDIAFVDAAGRVIQRHSCVPPWSMCSCARAYLVIERCSPREVASHVQGEGAWCALSG</sequence>
<comment type="caution">
    <text evidence="1">The sequence shown here is derived from an EMBL/GenBank/DDBJ whole genome shotgun (WGS) entry which is preliminary data.</text>
</comment>
<keyword evidence="2" id="KW-1185">Reference proteome</keyword>
<dbReference type="InterPro" id="IPR003795">
    <property type="entry name" value="DUF192"/>
</dbReference>
<reference evidence="1 2" key="2">
    <citation type="submission" date="2008-10" db="EMBL/GenBank/DDBJ databases">
        <authorList>
            <person name="Fulton L."/>
            <person name="Clifton S."/>
            <person name="Fulton B."/>
            <person name="Xu J."/>
            <person name="Minx P."/>
            <person name="Pepin K.H."/>
            <person name="Johnson M."/>
            <person name="Thiruvilangam P."/>
            <person name="Bhonagiri V."/>
            <person name="Nash W.E."/>
            <person name="Mardis E.R."/>
            <person name="Wilson R.K."/>
        </authorList>
    </citation>
    <scope>NUCLEOTIDE SEQUENCE [LARGE SCALE GENOMIC DNA]</scope>
    <source>
        <strain evidence="1 2">DSM 13279</strain>
    </source>
</reference>
<reference evidence="1 2" key="1">
    <citation type="submission" date="2008-10" db="EMBL/GenBank/DDBJ databases">
        <title>Draft genome sequence of Collinsella stercoris (DSM 13279).</title>
        <authorList>
            <person name="Sudarsanam P."/>
            <person name="Ley R."/>
            <person name="Guruge J."/>
            <person name="Turnbaugh P.J."/>
            <person name="Mahowald M."/>
            <person name="Liep D."/>
            <person name="Gordon J."/>
        </authorList>
    </citation>
    <scope>NUCLEOTIDE SEQUENCE [LARGE SCALE GENOMIC DNA]</scope>
    <source>
        <strain evidence="1 2">DSM 13279</strain>
    </source>
</reference>
<dbReference type="Pfam" id="PF02643">
    <property type="entry name" value="DUF192"/>
    <property type="match status" value="1"/>
</dbReference>
<name>B6G7M4_9ACTN</name>
<dbReference type="Gene3D" id="2.60.120.1140">
    <property type="entry name" value="Protein of unknown function DUF192"/>
    <property type="match status" value="1"/>
</dbReference>
<protein>
    <submittedName>
        <fullName evidence="1">Putative ACR, COG1430</fullName>
    </submittedName>
</protein>
<dbReference type="HOGENOM" id="CLU_1544998_0_0_11"/>
<gene>
    <name evidence="1" type="ORF">COLSTE_00063</name>
</gene>
<dbReference type="Proteomes" id="UP000003560">
    <property type="component" value="Unassembled WGS sequence"/>
</dbReference>
<dbReference type="EMBL" id="ABXJ01000006">
    <property type="protein sequence ID" value="EEA91721.1"/>
    <property type="molecule type" value="Genomic_DNA"/>
</dbReference>
<dbReference type="AlphaFoldDB" id="B6G7M4"/>
<dbReference type="InterPro" id="IPR038695">
    <property type="entry name" value="Saro_0823-like_sf"/>
</dbReference>
<dbReference type="STRING" id="445975.COLSTE_00063"/>
<organism evidence="1 2">
    <name type="scientific">Collinsella stercoris DSM 13279</name>
    <dbReference type="NCBI Taxonomy" id="445975"/>
    <lineage>
        <taxon>Bacteria</taxon>
        <taxon>Bacillati</taxon>
        <taxon>Actinomycetota</taxon>
        <taxon>Coriobacteriia</taxon>
        <taxon>Coriobacteriales</taxon>
        <taxon>Coriobacteriaceae</taxon>
        <taxon>Collinsella</taxon>
    </lineage>
</organism>
<evidence type="ECO:0000313" key="2">
    <source>
        <dbReference type="Proteomes" id="UP000003560"/>
    </source>
</evidence>
<accession>B6G7M4</accession>
<dbReference type="eggNOG" id="COG1430">
    <property type="taxonomic scope" value="Bacteria"/>
</dbReference>
<evidence type="ECO:0000313" key="1">
    <source>
        <dbReference type="EMBL" id="EEA91721.1"/>
    </source>
</evidence>
<proteinExistence type="predicted"/>